<name>A0ABS1HRL0_9PROT</name>
<keyword evidence="1" id="KW-0472">Membrane</keyword>
<dbReference type="EMBL" id="JAEPIV010000001">
    <property type="protein sequence ID" value="MBK4717462.1"/>
    <property type="molecule type" value="Genomic_DNA"/>
</dbReference>
<dbReference type="RefSeq" id="WP_200483861.1">
    <property type="nucleotide sequence ID" value="NZ_JAEPIV010000001.1"/>
</dbReference>
<dbReference type="PANTHER" id="PTHR38442">
    <property type="entry name" value="INNER MEMBRANE PROTEIN-RELATED"/>
    <property type="match status" value="1"/>
</dbReference>
<keyword evidence="1" id="KW-1133">Transmembrane helix</keyword>
<dbReference type="PANTHER" id="PTHR38442:SF1">
    <property type="entry name" value="INNER MEMBRANE PROTEIN"/>
    <property type="match status" value="1"/>
</dbReference>
<accession>A0ABS1HRL0</accession>
<gene>
    <name evidence="2" type="ORF">JJL56_01125</name>
</gene>
<protein>
    <submittedName>
        <fullName evidence="2">DUF445 domain-containing protein</fullName>
    </submittedName>
</protein>
<feature type="transmembrane region" description="Helical" evidence="1">
    <location>
        <begin position="22"/>
        <end position="41"/>
    </location>
</feature>
<dbReference type="InterPro" id="IPR007383">
    <property type="entry name" value="DUF445"/>
</dbReference>
<feature type="transmembrane region" description="Helical" evidence="1">
    <location>
        <begin position="421"/>
        <end position="441"/>
    </location>
</feature>
<reference evidence="2 3" key="1">
    <citation type="submission" date="2021-01" db="EMBL/GenBank/DDBJ databases">
        <title>Azospirillum sp. YIM DDC1 draft genome.</title>
        <authorList>
            <person name="Wang Y.-X."/>
        </authorList>
    </citation>
    <scope>NUCLEOTIDE SEQUENCE [LARGE SCALE GENOMIC DNA]</scope>
    <source>
        <strain evidence="2 3">YIM DDC1</strain>
    </source>
</reference>
<keyword evidence="3" id="KW-1185">Reference proteome</keyword>
<comment type="caution">
    <text evidence="2">The sequence shown here is derived from an EMBL/GenBank/DDBJ whole genome shotgun (WGS) entry which is preliminary data.</text>
</comment>
<keyword evidence="1" id="KW-0812">Transmembrane</keyword>
<proteinExistence type="predicted"/>
<evidence type="ECO:0000313" key="3">
    <source>
        <dbReference type="Proteomes" id="UP000654452"/>
    </source>
</evidence>
<sequence length="444" mass="48417">MVAVIEDGFPDEQPMALRRMKMVATGALAAAAAGYVGLTFVPGDGIFLGAARAATEAATVGGLADWFAVVALFRRPLGLPIPHVALLPNNKDRIGRSLGRFVRDHFIDPDDIARKAAEVDFPGQFAAWLDSPENAQMLADEAATLLPQWVSSFDDAVLKERVRNEVKALVADIDFVATADDVLMALIQRGEHLDIVDEVADLALDWIRSERGEIERQVNAKVVAYMASCFDGYVAKALGVDTKWLMDGSIARTISGPIADGIVHNVEGKLRDVKDPSRPLRPQLHALVLEHVQKLKANEAWAAKLEGIRTHMIGHRDFDQHFEAIWSMLRERLVQSLEHSREDVAALAAEQLAGLAERLRADEGLRGRLTAAVQSLVREGVAQHRGNVGEHIAGIVGKWDPKGMANLLELHVGRDLQFIRLNGTIVGGVAGMGLFLVHRLLLAM</sequence>
<dbReference type="Pfam" id="PF04286">
    <property type="entry name" value="DUF445"/>
    <property type="match status" value="1"/>
</dbReference>
<dbReference type="Proteomes" id="UP000654452">
    <property type="component" value="Unassembled WGS sequence"/>
</dbReference>
<evidence type="ECO:0000256" key="1">
    <source>
        <dbReference type="SAM" id="Phobius"/>
    </source>
</evidence>
<evidence type="ECO:0000313" key="2">
    <source>
        <dbReference type="EMBL" id="MBK4717462.1"/>
    </source>
</evidence>
<organism evidence="2 3">
    <name type="scientific">Azospirillum aestuarii</name>
    <dbReference type="NCBI Taxonomy" id="2802052"/>
    <lineage>
        <taxon>Bacteria</taxon>
        <taxon>Pseudomonadati</taxon>
        <taxon>Pseudomonadota</taxon>
        <taxon>Alphaproteobacteria</taxon>
        <taxon>Rhodospirillales</taxon>
        <taxon>Azospirillaceae</taxon>
        <taxon>Azospirillum</taxon>
    </lineage>
</organism>